<dbReference type="GO" id="GO:0016829">
    <property type="term" value="F:lyase activity"/>
    <property type="evidence" value="ECO:0007669"/>
    <property type="project" value="UniProtKB-KW"/>
</dbReference>
<dbReference type="OrthoDB" id="9798978at2"/>
<dbReference type="PANTHER" id="PTHR30389">
    <property type="entry name" value="FUMARATE HYDRATASE-RELATED"/>
    <property type="match status" value="1"/>
</dbReference>
<dbReference type="InterPro" id="IPR004646">
    <property type="entry name" value="Fe-S_hydro-lyase_TtdA-typ_cat"/>
</dbReference>
<sequence length="282" mass="30123">MTIREIHVDEIRLAVANLVKEANYFLPEDVENAIKKATETEQSPNGKEILNLLLQNAQIAREEQMPICQDTGFAVIFVELGQDVHITGGDLITAINEGVRSGYVEGYLRKSIVGHPLERVNTKDNTPAVIHLEIVPGSQLKIVVAPKGGGSENMSALKMLKPADGITGVKKFVLETVKNAGPNPCPPIIVGVGIGGTFEKCALLAKKALLRPVGSKNPDKIAAELEEQLLQEINSSGIGPQGLGGKITALAVHIELYAAHIASLPVAVNINCHAARHKEIVL</sequence>
<dbReference type="GO" id="GO:0051539">
    <property type="term" value="F:4 iron, 4 sulfur cluster binding"/>
    <property type="evidence" value="ECO:0007669"/>
    <property type="project" value="UniProtKB-KW"/>
</dbReference>
<dbReference type="Proteomes" id="UP000189933">
    <property type="component" value="Unassembled WGS sequence"/>
</dbReference>
<comment type="similarity">
    <text evidence="1">Belongs to the class-I fumarase family.</text>
</comment>
<evidence type="ECO:0000313" key="9">
    <source>
        <dbReference type="Proteomes" id="UP000189933"/>
    </source>
</evidence>
<keyword evidence="2" id="KW-0004">4Fe-4S</keyword>
<evidence type="ECO:0000259" key="7">
    <source>
        <dbReference type="Pfam" id="PF05681"/>
    </source>
</evidence>
<dbReference type="InterPro" id="IPR051208">
    <property type="entry name" value="Class-I_Fumarase/Tartrate_DH"/>
</dbReference>
<dbReference type="PANTHER" id="PTHR30389:SF17">
    <property type="entry name" value="L(+)-TARTRATE DEHYDRATASE SUBUNIT ALPHA-RELATED"/>
    <property type="match status" value="1"/>
</dbReference>
<keyword evidence="9" id="KW-1185">Reference proteome</keyword>
<dbReference type="EMBL" id="FUXM01000002">
    <property type="protein sequence ID" value="SJZ58971.1"/>
    <property type="molecule type" value="Genomic_DNA"/>
</dbReference>
<dbReference type="NCBIfam" id="TIGR00722">
    <property type="entry name" value="ttdA_fumA_fumB"/>
    <property type="match status" value="1"/>
</dbReference>
<evidence type="ECO:0000313" key="8">
    <source>
        <dbReference type="EMBL" id="SJZ58971.1"/>
    </source>
</evidence>
<keyword evidence="6" id="KW-0456">Lyase</keyword>
<feature type="domain" description="Fe-S hydro-lyase tartrate dehydratase alpha-type catalytic" evidence="7">
    <location>
        <begin position="14"/>
        <end position="280"/>
    </location>
</feature>
<dbReference type="Pfam" id="PF05681">
    <property type="entry name" value="Fumerase"/>
    <property type="match status" value="1"/>
</dbReference>
<evidence type="ECO:0000256" key="3">
    <source>
        <dbReference type="ARBA" id="ARBA00022723"/>
    </source>
</evidence>
<keyword evidence="5" id="KW-0411">Iron-sulfur</keyword>
<evidence type="ECO:0000256" key="5">
    <source>
        <dbReference type="ARBA" id="ARBA00023014"/>
    </source>
</evidence>
<proteinExistence type="inferred from homology"/>
<keyword evidence="4" id="KW-0408">Iron</keyword>
<protein>
    <submittedName>
        <fullName evidence="8">Fumarate hydratase subunit alpha</fullName>
    </submittedName>
</protein>
<accession>A0A1T4LWF8</accession>
<evidence type="ECO:0000256" key="1">
    <source>
        <dbReference type="ARBA" id="ARBA00008876"/>
    </source>
</evidence>
<reference evidence="9" key="1">
    <citation type="submission" date="2017-02" db="EMBL/GenBank/DDBJ databases">
        <authorList>
            <person name="Varghese N."/>
            <person name="Submissions S."/>
        </authorList>
    </citation>
    <scope>NUCLEOTIDE SEQUENCE [LARGE SCALE GENOMIC DNA]</scope>
    <source>
        <strain evidence="9">DSM 16521</strain>
    </source>
</reference>
<name>A0A1T4LWF8_9FIRM</name>
<keyword evidence="3" id="KW-0479">Metal-binding</keyword>
<evidence type="ECO:0000256" key="2">
    <source>
        <dbReference type="ARBA" id="ARBA00022485"/>
    </source>
</evidence>
<dbReference type="GO" id="GO:0046872">
    <property type="term" value="F:metal ion binding"/>
    <property type="evidence" value="ECO:0007669"/>
    <property type="project" value="UniProtKB-KW"/>
</dbReference>
<evidence type="ECO:0000256" key="4">
    <source>
        <dbReference type="ARBA" id="ARBA00023004"/>
    </source>
</evidence>
<evidence type="ECO:0000256" key="6">
    <source>
        <dbReference type="ARBA" id="ARBA00023239"/>
    </source>
</evidence>
<organism evidence="8 9">
    <name type="scientific">Carboxydocella sporoproducens DSM 16521</name>
    <dbReference type="NCBI Taxonomy" id="1121270"/>
    <lineage>
        <taxon>Bacteria</taxon>
        <taxon>Bacillati</taxon>
        <taxon>Bacillota</taxon>
        <taxon>Clostridia</taxon>
        <taxon>Eubacteriales</taxon>
        <taxon>Clostridiales Family XVI. Incertae Sedis</taxon>
        <taxon>Carboxydocella</taxon>
    </lineage>
</organism>
<dbReference type="RefSeq" id="WP_078664491.1">
    <property type="nucleotide sequence ID" value="NZ_FUXM01000002.1"/>
</dbReference>
<dbReference type="NCBIfam" id="NF004885">
    <property type="entry name" value="PRK06246.1"/>
    <property type="match status" value="1"/>
</dbReference>
<gene>
    <name evidence="8" type="ORF">SAMN02745885_00339</name>
</gene>
<dbReference type="AlphaFoldDB" id="A0A1T4LWF8"/>